<keyword evidence="1" id="KW-0732">Signal</keyword>
<gene>
    <name evidence="2" type="ORF">J4573_15400</name>
</gene>
<dbReference type="AlphaFoldDB" id="A0A939PAD2"/>
<feature type="chain" id="PRO_5037321799" evidence="1">
    <location>
        <begin position="32"/>
        <end position="726"/>
    </location>
</feature>
<organism evidence="2 3">
    <name type="scientific">Actinomadura barringtoniae</name>
    <dbReference type="NCBI Taxonomy" id="1427535"/>
    <lineage>
        <taxon>Bacteria</taxon>
        <taxon>Bacillati</taxon>
        <taxon>Actinomycetota</taxon>
        <taxon>Actinomycetes</taxon>
        <taxon>Streptosporangiales</taxon>
        <taxon>Thermomonosporaceae</taxon>
        <taxon>Actinomadura</taxon>
    </lineage>
</organism>
<dbReference type="SUPFAM" id="SSF51126">
    <property type="entry name" value="Pectin lyase-like"/>
    <property type="match status" value="1"/>
</dbReference>
<dbReference type="InterPro" id="IPR006626">
    <property type="entry name" value="PbH1"/>
</dbReference>
<dbReference type="InterPro" id="IPR012334">
    <property type="entry name" value="Pectin_lyas_fold"/>
</dbReference>
<accession>A0A939PAD2</accession>
<dbReference type="Proteomes" id="UP000669179">
    <property type="component" value="Unassembled WGS sequence"/>
</dbReference>
<feature type="signal peptide" evidence="1">
    <location>
        <begin position="1"/>
        <end position="31"/>
    </location>
</feature>
<reference evidence="2" key="1">
    <citation type="submission" date="2021-03" db="EMBL/GenBank/DDBJ databases">
        <authorList>
            <person name="Kanchanasin P."/>
            <person name="Saeng-In P."/>
            <person name="Phongsopitanun W."/>
            <person name="Yuki M."/>
            <person name="Kudo T."/>
            <person name="Ohkuma M."/>
            <person name="Tanasupawat S."/>
        </authorList>
    </citation>
    <scope>NUCLEOTIDE SEQUENCE</scope>
    <source>
        <strain evidence="2">GKU 128</strain>
    </source>
</reference>
<dbReference type="SMART" id="SM00710">
    <property type="entry name" value="PbH1"/>
    <property type="match status" value="5"/>
</dbReference>
<keyword evidence="3" id="KW-1185">Reference proteome</keyword>
<sequence>MVRFVLPAGTLGAAAPVGAALVLALQNGALAAPCPCAKIEVYVDCAAKAGGTGKQDSPFSSLAPVNGLKLKAGDSIRLKRGASCQGSLTVRGAGEAGKPIVIGPYGDGGKAPVVQATGAEQALLLEDAQYVQVSGLELTAPGDGTRPRRGVYVLAKDSGTMHGIQLTGLDVHDVRGEAKPSAPNAGGAAASGGIVVEAAGSATPTTFDDLKINGNRVHAVDGAGISVWSSWCRRPDTPSPDGCSQAWTPIRRLAINGDLLWDVGGTGIQVAATQGASITGNHIEGFNARSGTFGAGVAVAGSTGTGVSGNDVSGGKTGGTGAASAGGMAYDVGTGTEGLALKANLSHDNRGGFVHLCAASGFTLSGNVSIDDRAHGFQVCDAPLTGGTIRGNTVYLADGVEQLVVDADTEQKLDVKFTGNLVERDGTKGTVGWNVASPAWVVDHNLLHGFPVPATATATIKADPGFLAPGLADPVAYQLIAGSPAIGAGVGAGVGAGAAKGGIDGFPVSPAKVPAATPNIGGVQAPAAFPAGLADSFNAATPGQAPAGWQVTGSAAAAADPSGGLGSSLVLTERPTPSTAVRLLPVSGGVVRVRARLRASDTGHTGWLKVLDAKDGTVAAVGLTPGGHVAFTDGKHEEQSAAAYPPNAWVPVSLLIRPEDGAYELSVNGVQQAKGALGEGAGLAAKIQAALSPGPDAAKGTATFTVDDVLVTPEPCPPAPMHDDHA</sequence>
<proteinExistence type="predicted"/>
<dbReference type="Gene3D" id="2.160.20.10">
    <property type="entry name" value="Single-stranded right-handed beta-helix, Pectin lyase-like"/>
    <property type="match status" value="1"/>
</dbReference>
<dbReference type="RefSeq" id="WP_208256167.1">
    <property type="nucleotide sequence ID" value="NZ_JAGEOJ010000006.1"/>
</dbReference>
<comment type="caution">
    <text evidence="2">The sequence shown here is derived from an EMBL/GenBank/DDBJ whole genome shotgun (WGS) entry which is preliminary data.</text>
</comment>
<evidence type="ECO:0000313" key="2">
    <source>
        <dbReference type="EMBL" id="MBO2448487.1"/>
    </source>
</evidence>
<protein>
    <submittedName>
        <fullName evidence="2">Right-handed parallel beta-helix repeat-containing protein</fullName>
    </submittedName>
</protein>
<dbReference type="InterPro" id="IPR011050">
    <property type="entry name" value="Pectin_lyase_fold/virulence"/>
</dbReference>
<evidence type="ECO:0000256" key="1">
    <source>
        <dbReference type="SAM" id="SignalP"/>
    </source>
</evidence>
<name>A0A939PAD2_9ACTN</name>
<dbReference type="EMBL" id="JAGEOJ010000006">
    <property type="protein sequence ID" value="MBO2448487.1"/>
    <property type="molecule type" value="Genomic_DNA"/>
</dbReference>
<evidence type="ECO:0000313" key="3">
    <source>
        <dbReference type="Proteomes" id="UP000669179"/>
    </source>
</evidence>